<dbReference type="PIRSF" id="PIRSF005091">
    <property type="entry name" value="Mmb_sulf_HI1246"/>
    <property type="match status" value="1"/>
</dbReference>
<evidence type="ECO:0000256" key="3">
    <source>
        <dbReference type="ARBA" id="ARBA00022692"/>
    </source>
</evidence>
<feature type="transmembrane region" description="Helical" evidence="6">
    <location>
        <begin position="152"/>
        <end position="170"/>
    </location>
</feature>
<comment type="caution">
    <text evidence="8">The sequence shown here is derived from an EMBL/GenBank/DDBJ whole genome shotgun (WGS) entry which is preliminary data.</text>
</comment>
<dbReference type="InterPro" id="IPR017850">
    <property type="entry name" value="Alkaline_phosphatase_core_sf"/>
</dbReference>
<dbReference type="GO" id="GO:0005886">
    <property type="term" value="C:plasma membrane"/>
    <property type="evidence" value="ECO:0007669"/>
    <property type="project" value="UniProtKB-SubCell"/>
</dbReference>
<feature type="transmembrane region" description="Helical" evidence="6">
    <location>
        <begin position="26"/>
        <end position="48"/>
    </location>
</feature>
<evidence type="ECO:0000256" key="4">
    <source>
        <dbReference type="ARBA" id="ARBA00022989"/>
    </source>
</evidence>
<keyword evidence="2" id="KW-1003">Cell membrane</keyword>
<comment type="subcellular location">
    <subcellularLocation>
        <location evidence="1">Cell membrane</location>
        <topology evidence="1">Multi-pass membrane protein</topology>
    </subcellularLocation>
</comment>
<reference evidence="8" key="1">
    <citation type="journal article" date="2015" name="Nature">
        <title>Complex archaea that bridge the gap between prokaryotes and eukaryotes.</title>
        <authorList>
            <person name="Spang A."/>
            <person name="Saw J.H."/>
            <person name="Jorgensen S.L."/>
            <person name="Zaremba-Niedzwiedzka K."/>
            <person name="Martijn J."/>
            <person name="Lind A.E."/>
            <person name="van Eijk R."/>
            <person name="Schleper C."/>
            <person name="Guy L."/>
            <person name="Ettema T.J."/>
        </authorList>
    </citation>
    <scope>NUCLEOTIDE SEQUENCE</scope>
</reference>
<dbReference type="Gene3D" id="3.30.1120.80">
    <property type="match status" value="1"/>
</dbReference>
<dbReference type="InterPro" id="IPR050448">
    <property type="entry name" value="OpgB/LTA_synthase_biosynth"/>
</dbReference>
<gene>
    <name evidence="8" type="ORF">LCGC14_0348590</name>
</gene>
<keyword evidence="4 6" id="KW-1133">Transmembrane helix</keyword>
<dbReference type="CDD" id="cd16015">
    <property type="entry name" value="LTA_synthase"/>
    <property type="match status" value="1"/>
</dbReference>
<organism evidence="8">
    <name type="scientific">marine sediment metagenome</name>
    <dbReference type="NCBI Taxonomy" id="412755"/>
    <lineage>
        <taxon>unclassified sequences</taxon>
        <taxon>metagenomes</taxon>
        <taxon>ecological metagenomes</taxon>
    </lineage>
</organism>
<keyword evidence="5 6" id="KW-0472">Membrane</keyword>
<evidence type="ECO:0000256" key="6">
    <source>
        <dbReference type="SAM" id="Phobius"/>
    </source>
</evidence>
<dbReference type="PANTHER" id="PTHR47371:SF3">
    <property type="entry name" value="PHOSPHOGLYCEROL TRANSFERASE I"/>
    <property type="match status" value="1"/>
</dbReference>
<accession>A0A0F9TUC3</accession>
<dbReference type="PANTHER" id="PTHR47371">
    <property type="entry name" value="LIPOTEICHOIC ACID SYNTHASE"/>
    <property type="match status" value="1"/>
</dbReference>
<dbReference type="AlphaFoldDB" id="A0A0F9TUC3"/>
<dbReference type="Pfam" id="PF00884">
    <property type="entry name" value="Sulfatase"/>
    <property type="match status" value="1"/>
</dbReference>
<keyword evidence="3 6" id="KW-0812">Transmembrane</keyword>
<proteinExistence type="predicted"/>
<name>A0A0F9TUC3_9ZZZZ</name>
<sequence length="670" mass="76464">MAQIFLNSNEKDIFTKSPSLLGPYRILFQVLLIGLLILSLSRLGLVVWQWDRVSAAIDLPSLFIQGLRADLIIMGMLIAPLMLLMPLLVNKLTWQLWQKLVWFWSLMIIVLIIFMESATPTFIVQYDLRPNRLFVEYLQYPKEVFSTLWEGFRLPLILGVVFTILAGLFTNRLLQHWLKQYHLDWPVWRVWLTWPLMVLILVVMIRSTLSHRPANPAMFAITSDAMVNSLVINSTWSVYFAIYNMKHEAEAGEVYGTLTDEQIMQEMSENYPWLDNDPNAPFPTINKRPATVERDIPLNLVIILEESLGATFVESLGGEYSVTPELEKLKNKGWWFEQLYATGTRSVRGIEATITGFLPSPARSVVKLSLSQQNFFTIADLLSQRGYKTEFIYGGQSHFDNMANFFIGNGFQSIVDQNDYVDPLFVGSWGVSDEDLFNMAHQRIVQANLSYQPYFSLVFTSSNHSPYEFPDGKIDLHSAEKQTDLNAVKYADYALGQFFNTAMKSDYWENTLFLVIADHDLNVYGNALVPIERFQIPGLILGADIKPKRIKTVASQIDMAPTLLSLMGISAETPMIGRDLSRPAEQQSPGRAMMQFADYFALLQGEKVTILRPQKKALAGQYVLKKRQLELKGPANREDANEALAHVLLPSWLYRQQRYDMPVGHPSNKN</sequence>
<evidence type="ECO:0000259" key="7">
    <source>
        <dbReference type="Pfam" id="PF00884"/>
    </source>
</evidence>
<dbReference type="InterPro" id="IPR000917">
    <property type="entry name" value="Sulfatase_N"/>
</dbReference>
<protein>
    <recommendedName>
        <fullName evidence="7">Sulfatase N-terminal domain-containing protein</fullName>
    </recommendedName>
</protein>
<dbReference type="Gene3D" id="3.40.720.10">
    <property type="entry name" value="Alkaline Phosphatase, subunit A"/>
    <property type="match status" value="1"/>
</dbReference>
<feature type="transmembrane region" description="Helical" evidence="6">
    <location>
        <begin position="69"/>
        <end position="89"/>
    </location>
</feature>
<dbReference type="InterPro" id="IPR012160">
    <property type="entry name" value="LtaS-like"/>
</dbReference>
<evidence type="ECO:0000256" key="5">
    <source>
        <dbReference type="ARBA" id="ARBA00023136"/>
    </source>
</evidence>
<evidence type="ECO:0000256" key="1">
    <source>
        <dbReference type="ARBA" id="ARBA00004651"/>
    </source>
</evidence>
<feature type="transmembrane region" description="Helical" evidence="6">
    <location>
        <begin position="190"/>
        <end position="209"/>
    </location>
</feature>
<dbReference type="EMBL" id="LAZR01000260">
    <property type="protein sequence ID" value="KKN78567.1"/>
    <property type="molecule type" value="Genomic_DNA"/>
</dbReference>
<evidence type="ECO:0000256" key="2">
    <source>
        <dbReference type="ARBA" id="ARBA00022475"/>
    </source>
</evidence>
<feature type="domain" description="Sulfatase N-terminal" evidence="7">
    <location>
        <begin position="299"/>
        <end position="569"/>
    </location>
</feature>
<dbReference type="SUPFAM" id="SSF53649">
    <property type="entry name" value="Alkaline phosphatase-like"/>
    <property type="match status" value="1"/>
</dbReference>
<feature type="transmembrane region" description="Helical" evidence="6">
    <location>
        <begin position="101"/>
        <end position="124"/>
    </location>
</feature>
<evidence type="ECO:0000313" key="8">
    <source>
        <dbReference type="EMBL" id="KKN78567.1"/>
    </source>
</evidence>